<dbReference type="EMBL" id="JAERRI010000001">
    <property type="protein sequence ID" value="MBL1087983.1"/>
    <property type="molecule type" value="Genomic_DNA"/>
</dbReference>
<sequence>MNERDEQSGQEALLSAVHRLAWPGTGDLRCEEAGHPTGHICLTVPSAPMNPAKFSDFSDYSDSPGPSHRPDLSALQEALSRRYGRPRNLAMDGYADPTVTRRTGLPLLTPFGERLVEMRAWAHGSRWIGCGSARFDDGIRPVVLVAEGQDPAADVPEGSSWVGGVVAVTGWDASGRHTVDWAETEARLGTPLPSDYKRLVDLFGDGAFDGYLQLHVPGSCFKSTDLVRQTAWLSEWASATSSALWEPYELYPAPGGLLQWASSEQADAFFWLTEGTDPDRWPILITEDTHDSWVRFDGTTTEFLYRMLTDRQHPFSTARYFDSHWFESYGSDGSNGE</sequence>
<keyword evidence="2" id="KW-1185">Reference proteome</keyword>
<accession>A0ABS1MIX5</accession>
<proteinExistence type="predicted"/>
<gene>
    <name evidence="1" type="ORF">JK360_01010</name>
</gene>
<dbReference type="SUPFAM" id="SSF160631">
    <property type="entry name" value="SMI1/KNR4-like"/>
    <property type="match status" value="1"/>
</dbReference>
<dbReference type="Proteomes" id="UP000629371">
    <property type="component" value="Unassembled WGS sequence"/>
</dbReference>
<reference evidence="1 2" key="1">
    <citation type="submission" date="2021-01" db="EMBL/GenBank/DDBJ databases">
        <title>WGS of actinomycetes isolated from Thailand.</title>
        <authorList>
            <person name="Thawai C."/>
        </authorList>
    </citation>
    <scope>NUCLEOTIDE SEQUENCE [LARGE SCALE GENOMIC DNA]</scope>
    <source>
        <strain evidence="1 2">CH9-7</strain>
    </source>
</reference>
<evidence type="ECO:0000313" key="2">
    <source>
        <dbReference type="Proteomes" id="UP000629371"/>
    </source>
</evidence>
<protein>
    <submittedName>
        <fullName evidence="1">SMI1/KNR4 family protein</fullName>
    </submittedName>
</protein>
<comment type="caution">
    <text evidence="1">The sequence shown here is derived from an EMBL/GenBank/DDBJ whole genome shotgun (WGS) entry which is preliminary data.</text>
</comment>
<name>A0ABS1MIX5_9ACTN</name>
<evidence type="ECO:0000313" key="1">
    <source>
        <dbReference type="EMBL" id="MBL1087983.1"/>
    </source>
</evidence>
<dbReference type="RefSeq" id="WP_201801205.1">
    <property type="nucleotide sequence ID" value="NZ_JAERRI010000001.1"/>
</dbReference>
<organism evidence="1 2">
    <name type="scientific">Streptomyces siderophoricus</name>
    <dbReference type="NCBI Taxonomy" id="2802281"/>
    <lineage>
        <taxon>Bacteria</taxon>
        <taxon>Bacillati</taxon>
        <taxon>Actinomycetota</taxon>
        <taxon>Actinomycetes</taxon>
        <taxon>Kitasatosporales</taxon>
        <taxon>Streptomycetaceae</taxon>
        <taxon>Streptomyces</taxon>
    </lineage>
</organism>
<dbReference type="InterPro" id="IPR037883">
    <property type="entry name" value="Knr4/Smi1-like_sf"/>
</dbReference>